<evidence type="ECO:0000256" key="7">
    <source>
        <dbReference type="ARBA" id="ARBA00023136"/>
    </source>
</evidence>
<evidence type="ECO:0000256" key="1">
    <source>
        <dbReference type="ARBA" id="ARBA00004651"/>
    </source>
</evidence>
<evidence type="ECO:0000259" key="9">
    <source>
        <dbReference type="PROSITE" id="PS50850"/>
    </source>
</evidence>
<dbReference type="OrthoDB" id="9814303at2"/>
<dbReference type="PANTHER" id="PTHR43271:SF1">
    <property type="entry name" value="INNER MEMBRANE TRANSPORT PROTEIN YNFM"/>
    <property type="match status" value="1"/>
</dbReference>
<keyword evidence="7 8" id="KW-0472">Membrane</keyword>
<dbReference type="PANTHER" id="PTHR43271">
    <property type="entry name" value="BLL2771 PROTEIN"/>
    <property type="match status" value="1"/>
</dbReference>
<dbReference type="GO" id="GO:0005886">
    <property type="term" value="C:plasma membrane"/>
    <property type="evidence" value="ECO:0007669"/>
    <property type="project" value="UniProtKB-SubCell"/>
</dbReference>
<evidence type="ECO:0000256" key="2">
    <source>
        <dbReference type="ARBA" id="ARBA00008335"/>
    </source>
</evidence>
<feature type="transmembrane region" description="Helical" evidence="8">
    <location>
        <begin position="352"/>
        <end position="372"/>
    </location>
</feature>
<dbReference type="Proteomes" id="UP000028302">
    <property type="component" value="Unassembled WGS sequence"/>
</dbReference>
<dbReference type="InterPro" id="IPR036259">
    <property type="entry name" value="MFS_trans_sf"/>
</dbReference>
<feature type="domain" description="Major facilitator superfamily (MFS) profile" evidence="9">
    <location>
        <begin position="23"/>
        <end position="403"/>
    </location>
</feature>
<dbReference type="CDD" id="cd17324">
    <property type="entry name" value="MFS_NepI_like"/>
    <property type="match status" value="1"/>
</dbReference>
<feature type="transmembrane region" description="Helical" evidence="8">
    <location>
        <begin position="89"/>
        <end position="108"/>
    </location>
</feature>
<feature type="transmembrane region" description="Helical" evidence="8">
    <location>
        <begin position="315"/>
        <end position="340"/>
    </location>
</feature>
<dbReference type="EMBL" id="APNK01000002">
    <property type="protein sequence ID" value="KEZ78932.1"/>
    <property type="molecule type" value="Genomic_DNA"/>
</dbReference>
<dbReference type="eggNOG" id="COG2814">
    <property type="taxonomic scope" value="Bacteria"/>
</dbReference>
<dbReference type="AlphaFoldDB" id="A0A084IQE8"/>
<name>A0A084IQE8_SALHC</name>
<dbReference type="STRING" id="1304275.C41B8_02342"/>
<keyword evidence="11" id="KW-1185">Reference proteome</keyword>
<keyword evidence="4" id="KW-1003">Cell membrane</keyword>
<organism evidence="10 11">
    <name type="scientific">Salinisphaera hydrothermalis (strain C41B8)</name>
    <dbReference type="NCBI Taxonomy" id="1304275"/>
    <lineage>
        <taxon>Bacteria</taxon>
        <taxon>Pseudomonadati</taxon>
        <taxon>Pseudomonadota</taxon>
        <taxon>Gammaproteobacteria</taxon>
        <taxon>Salinisphaerales</taxon>
        <taxon>Salinisphaeraceae</taxon>
        <taxon>Salinisphaera</taxon>
    </lineage>
</organism>
<feature type="transmembrane region" description="Helical" evidence="8">
    <location>
        <begin position="378"/>
        <end position="400"/>
    </location>
</feature>
<keyword evidence="3" id="KW-0813">Transport</keyword>
<comment type="subcellular location">
    <subcellularLocation>
        <location evidence="1">Cell membrane</location>
        <topology evidence="1">Multi-pass membrane protein</topology>
    </subcellularLocation>
</comment>
<dbReference type="SUPFAM" id="SSF103473">
    <property type="entry name" value="MFS general substrate transporter"/>
    <property type="match status" value="1"/>
</dbReference>
<feature type="transmembrane region" description="Helical" evidence="8">
    <location>
        <begin position="21"/>
        <end position="40"/>
    </location>
</feature>
<reference evidence="10 11" key="1">
    <citation type="submission" date="2013-03" db="EMBL/GenBank/DDBJ databases">
        <title>Salinisphaera hydrothermalis C41B8 Genome Sequencing.</title>
        <authorList>
            <person name="Li C."/>
            <person name="Lai Q."/>
            <person name="Shao Z."/>
        </authorList>
    </citation>
    <scope>NUCLEOTIDE SEQUENCE [LARGE SCALE GENOMIC DNA]</scope>
    <source>
        <strain evidence="10 11">C41B8</strain>
    </source>
</reference>
<feature type="transmembrane region" description="Helical" evidence="8">
    <location>
        <begin position="293"/>
        <end position="309"/>
    </location>
</feature>
<feature type="transmembrane region" description="Helical" evidence="8">
    <location>
        <begin position="229"/>
        <end position="248"/>
    </location>
</feature>
<dbReference type="Pfam" id="PF07690">
    <property type="entry name" value="MFS_1"/>
    <property type="match status" value="2"/>
</dbReference>
<dbReference type="GO" id="GO:0022857">
    <property type="term" value="F:transmembrane transporter activity"/>
    <property type="evidence" value="ECO:0007669"/>
    <property type="project" value="InterPro"/>
</dbReference>
<comment type="similarity">
    <text evidence="2">Belongs to the major facilitator superfamily.</text>
</comment>
<evidence type="ECO:0000256" key="4">
    <source>
        <dbReference type="ARBA" id="ARBA00022475"/>
    </source>
</evidence>
<feature type="transmembrane region" description="Helical" evidence="8">
    <location>
        <begin position="148"/>
        <end position="169"/>
    </location>
</feature>
<dbReference type="InterPro" id="IPR011701">
    <property type="entry name" value="MFS"/>
</dbReference>
<comment type="caution">
    <text evidence="10">The sequence shown here is derived from an EMBL/GenBank/DDBJ whole genome shotgun (WGS) entry which is preliminary data.</text>
</comment>
<feature type="transmembrane region" description="Helical" evidence="8">
    <location>
        <begin position="260"/>
        <end position="281"/>
    </location>
</feature>
<dbReference type="PATRIC" id="fig|1304275.5.peg.475"/>
<accession>A0A084IQE8</accession>
<evidence type="ECO:0000313" key="10">
    <source>
        <dbReference type="EMBL" id="KEZ78932.1"/>
    </source>
</evidence>
<proteinExistence type="inferred from homology"/>
<evidence type="ECO:0000256" key="6">
    <source>
        <dbReference type="ARBA" id="ARBA00022989"/>
    </source>
</evidence>
<gene>
    <name evidence="10" type="ORF">C41B8_02342</name>
</gene>
<evidence type="ECO:0000256" key="5">
    <source>
        <dbReference type="ARBA" id="ARBA00022692"/>
    </source>
</evidence>
<sequence length="409" mass="42540">MSQPKNTAGTRYLEHGTSEYLRANLALFAAGFATFSSMYSVQPLMPEFSREFGVSAAVSSLSLSVTTGVLAFTLFLAGLMSGAIERKTVMTASLLGSATLSLVAAIAPGWSTLLVARAFEGIALGGVPALAIAYLSEEIKPADLGTATGLYIGGTACGGMGGRVIAGLLAEAFGWRVAIAVLGVIGFVAAAVFVWLLPCSRNFIAQRGLTIRQHAGPVVSHMRHRALPWVFFCGFLFMGAFVSVYNYVGYRLSAPPFSLGQGAIGAVFVVYMFGIVTSAIAGRIADRHGRPPVLIFAIVLMTLGLALMWPDSLIAIIAGIALVTIGFFAGHSTASGWVGLLAEHGKGHAAGLYLLGYYLGSSVIGSLGGLFWSGYGWAGVAGMVAAILLIGLVATIRLTVWHRQPAPAA</sequence>
<protein>
    <submittedName>
        <fullName evidence="10">Major facilitator family transporter</fullName>
    </submittedName>
</protein>
<evidence type="ECO:0000313" key="11">
    <source>
        <dbReference type="Proteomes" id="UP000028302"/>
    </source>
</evidence>
<feature type="transmembrane region" description="Helical" evidence="8">
    <location>
        <begin position="52"/>
        <end position="77"/>
    </location>
</feature>
<keyword evidence="6 8" id="KW-1133">Transmembrane helix</keyword>
<feature type="transmembrane region" description="Helical" evidence="8">
    <location>
        <begin position="175"/>
        <end position="197"/>
    </location>
</feature>
<evidence type="ECO:0000256" key="3">
    <source>
        <dbReference type="ARBA" id="ARBA00022448"/>
    </source>
</evidence>
<dbReference type="Gene3D" id="1.20.1250.20">
    <property type="entry name" value="MFS general substrate transporter like domains"/>
    <property type="match status" value="1"/>
</dbReference>
<feature type="transmembrane region" description="Helical" evidence="8">
    <location>
        <begin position="114"/>
        <end position="136"/>
    </location>
</feature>
<evidence type="ECO:0000256" key="8">
    <source>
        <dbReference type="SAM" id="Phobius"/>
    </source>
</evidence>
<dbReference type="RefSeq" id="WP_037333813.1">
    <property type="nucleotide sequence ID" value="NZ_APNK01000002.1"/>
</dbReference>
<keyword evidence="5 8" id="KW-0812">Transmembrane</keyword>
<dbReference type="InterPro" id="IPR020846">
    <property type="entry name" value="MFS_dom"/>
</dbReference>
<dbReference type="PROSITE" id="PS50850">
    <property type="entry name" value="MFS"/>
    <property type="match status" value="1"/>
</dbReference>